<evidence type="ECO:0000259" key="10">
    <source>
        <dbReference type="Pfam" id="PF21082"/>
    </source>
</evidence>
<feature type="transmembrane region" description="Helical" evidence="8">
    <location>
        <begin position="444"/>
        <end position="463"/>
    </location>
</feature>
<evidence type="ECO:0000313" key="11">
    <source>
        <dbReference type="EMBL" id="QJD93699.1"/>
    </source>
</evidence>
<evidence type="ECO:0000256" key="3">
    <source>
        <dbReference type="ARBA" id="ARBA00022475"/>
    </source>
</evidence>
<feature type="transmembrane region" description="Helical" evidence="8">
    <location>
        <begin position="639"/>
        <end position="661"/>
    </location>
</feature>
<protein>
    <submittedName>
        <fullName evidence="11">Mechanosensitive ion channel</fullName>
    </submittedName>
</protein>
<dbReference type="EMBL" id="CP051684">
    <property type="protein sequence ID" value="QJD93699.1"/>
    <property type="molecule type" value="Genomic_DNA"/>
</dbReference>
<dbReference type="Proteomes" id="UP000503117">
    <property type="component" value="Chromosome"/>
</dbReference>
<dbReference type="InterPro" id="IPR006685">
    <property type="entry name" value="MscS_channel_2nd"/>
</dbReference>
<dbReference type="InterPro" id="IPR011014">
    <property type="entry name" value="MscS_channel_TM-2"/>
</dbReference>
<feature type="transmembrane region" description="Helical" evidence="8">
    <location>
        <begin position="614"/>
        <end position="633"/>
    </location>
</feature>
<feature type="region of interest" description="Disordered" evidence="7">
    <location>
        <begin position="1"/>
        <end position="24"/>
    </location>
</feature>
<dbReference type="InterPro" id="IPR010920">
    <property type="entry name" value="LSM_dom_sf"/>
</dbReference>
<dbReference type="InterPro" id="IPR011066">
    <property type="entry name" value="MscS_channel_C_sf"/>
</dbReference>
<dbReference type="Pfam" id="PF00924">
    <property type="entry name" value="MS_channel_2nd"/>
    <property type="match status" value="1"/>
</dbReference>
<feature type="transmembrane region" description="Helical" evidence="8">
    <location>
        <begin position="295"/>
        <end position="312"/>
    </location>
</feature>
<reference evidence="11 12" key="1">
    <citation type="submission" date="2020-04" db="EMBL/GenBank/DDBJ databases">
        <title>Genome sequencing of novel species.</title>
        <authorList>
            <person name="Heo J."/>
            <person name="Kim S.-J."/>
            <person name="Kim J.-S."/>
            <person name="Hong S.-B."/>
            <person name="Kwon S.-W."/>
        </authorList>
    </citation>
    <scope>NUCLEOTIDE SEQUENCE [LARGE SCALE GENOMIC DNA]</scope>
    <source>
        <strain evidence="11 12">AF9R3</strain>
    </source>
</reference>
<dbReference type="PANTHER" id="PTHR30347">
    <property type="entry name" value="POTASSIUM CHANNEL RELATED"/>
    <property type="match status" value="1"/>
</dbReference>
<dbReference type="SUPFAM" id="SSF82861">
    <property type="entry name" value="Mechanosensitive channel protein MscS (YggB), transmembrane region"/>
    <property type="match status" value="1"/>
</dbReference>
<feature type="domain" description="Mechanosensitive ion channel MscS C-terminal" evidence="10">
    <location>
        <begin position="730"/>
        <end position="812"/>
    </location>
</feature>
<evidence type="ECO:0000256" key="1">
    <source>
        <dbReference type="ARBA" id="ARBA00004651"/>
    </source>
</evidence>
<keyword evidence="3" id="KW-1003">Cell membrane</keyword>
<dbReference type="RefSeq" id="WP_169114551.1">
    <property type="nucleotide sequence ID" value="NZ_CP051684.1"/>
</dbReference>
<organism evidence="11 12">
    <name type="scientific">Duganella dendranthematis</name>
    <dbReference type="NCBI Taxonomy" id="2728021"/>
    <lineage>
        <taxon>Bacteria</taxon>
        <taxon>Pseudomonadati</taxon>
        <taxon>Pseudomonadota</taxon>
        <taxon>Betaproteobacteria</taxon>
        <taxon>Burkholderiales</taxon>
        <taxon>Oxalobacteraceae</taxon>
        <taxon>Telluria group</taxon>
        <taxon>Duganella</taxon>
    </lineage>
</organism>
<evidence type="ECO:0000313" key="12">
    <source>
        <dbReference type="Proteomes" id="UP000503117"/>
    </source>
</evidence>
<dbReference type="Gene3D" id="3.30.70.100">
    <property type="match status" value="1"/>
</dbReference>
<dbReference type="SUPFAM" id="SSF82689">
    <property type="entry name" value="Mechanosensitive channel protein MscS (YggB), C-terminal domain"/>
    <property type="match status" value="1"/>
</dbReference>
<feature type="domain" description="Mechanosensitive ion channel MscS" evidence="9">
    <location>
        <begin position="655"/>
        <end position="721"/>
    </location>
</feature>
<evidence type="ECO:0000256" key="8">
    <source>
        <dbReference type="SAM" id="Phobius"/>
    </source>
</evidence>
<feature type="transmembrane region" description="Helical" evidence="8">
    <location>
        <begin position="521"/>
        <end position="539"/>
    </location>
</feature>
<keyword evidence="6 8" id="KW-0472">Membrane</keyword>
<keyword evidence="4 8" id="KW-0812">Transmembrane</keyword>
<evidence type="ECO:0000256" key="2">
    <source>
        <dbReference type="ARBA" id="ARBA00008017"/>
    </source>
</evidence>
<comment type="similarity">
    <text evidence="2">Belongs to the MscS (TC 1.A.23) family.</text>
</comment>
<feature type="transmembrane region" description="Helical" evidence="8">
    <location>
        <begin position="483"/>
        <end position="500"/>
    </location>
</feature>
<evidence type="ECO:0000256" key="5">
    <source>
        <dbReference type="ARBA" id="ARBA00022989"/>
    </source>
</evidence>
<evidence type="ECO:0000256" key="4">
    <source>
        <dbReference type="ARBA" id="ARBA00022692"/>
    </source>
</evidence>
<evidence type="ECO:0000256" key="7">
    <source>
        <dbReference type="SAM" id="MobiDB-lite"/>
    </source>
</evidence>
<comment type="subcellular location">
    <subcellularLocation>
        <location evidence="1">Cell membrane</location>
        <topology evidence="1">Multi-pass membrane protein</topology>
    </subcellularLocation>
</comment>
<name>A0ABX6MH96_9BURK</name>
<keyword evidence="5 8" id="KW-1133">Transmembrane helix</keyword>
<dbReference type="SUPFAM" id="SSF50182">
    <property type="entry name" value="Sm-like ribonucleoproteins"/>
    <property type="match status" value="1"/>
</dbReference>
<dbReference type="InterPro" id="IPR052702">
    <property type="entry name" value="MscS-like_channel"/>
</dbReference>
<proteinExistence type="inferred from homology"/>
<dbReference type="Gene3D" id="2.30.30.60">
    <property type="match status" value="1"/>
</dbReference>
<feature type="transmembrane region" description="Helical" evidence="8">
    <location>
        <begin position="404"/>
        <end position="424"/>
    </location>
</feature>
<dbReference type="Gene3D" id="1.10.287.1260">
    <property type="match status" value="1"/>
</dbReference>
<dbReference type="InterPro" id="IPR049278">
    <property type="entry name" value="MS_channel_C"/>
</dbReference>
<sequence>MRAATRGSARSSDGAAPHTPPTPASSLRRLAAALVLIMCWLAGADVHAAPAATAPPETANASTAIGPIAVPDILARASDEQQQVEFARRLLSAPQPTDRLSLTLDEILAPVDAKQRNANGAMLRALPIMRLESLARHWEFDERRFARWEADARKAFAPYEQTAMQLAQRRLAWSATRAAGLLDGLPPIMSDRVDAILAQIDACEAELGTALARQFALSERANTITARIRAGKADVAAAIDDIDSRLLRVDVPPLWHGLNLNHNPQSTLDAVEQGLDVEVQFAHDYNSAGTANQQALHVVQVLLLPLILWLVLRSRHGNASFSTAVPALRRPLSAWLLLAMLSALVFEPDAPLLVQEFALLLALVPVLRLLPDNTRAWLGVPPYIAVGLYALDRLGVAAVADAGIYRLFLLALNTLALCLTIWILRRPPALPVGCGKALHWLRPVLAWAVLLMLAVALVCNVVGNTSLAETLTSGVIDSGYMALMLYAGVAACLGLLQVILNQPQLAGRQLIHRQGPVLQAIFERLLVLGAVLGWLLYSLHRFRLLRPLQGAGATVLGAGIDVGEVSIHLGDVLVFLFSSWLAVWVASAVRRLLREELPGHSKLPRGVGNSIASLSYYALLILGLLVALSAAGFKVSQLMLVFGALGVGIGFGLQNVVNNFVSGVVLMFERPIQPGDVIDAAGISGTVRDIRLRATTIRTFDGADAVVPNGLLLSGNLTNWTMYDSSRRFDITVGVAYGADPAQVIALLNATTVATPGVESEPAPVVLMTGYGDSALNFIVRAWTADLSHWMQVRGELLQRVLAALQAAGIEIPYQQIDVNLRPPPGANHE</sequence>
<evidence type="ECO:0000259" key="9">
    <source>
        <dbReference type="Pfam" id="PF00924"/>
    </source>
</evidence>
<dbReference type="InterPro" id="IPR023408">
    <property type="entry name" value="MscS_beta-dom_sf"/>
</dbReference>
<dbReference type="Pfam" id="PF21082">
    <property type="entry name" value="MS_channel_3rd"/>
    <property type="match status" value="1"/>
</dbReference>
<feature type="transmembrane region" description="Helical" evidence="8">
    <location>
        <begin position="324"/>
        <end position="346"/>
    </location>
</feature>
<feature type="transmembrane region" description="Helical" evidence="8">
    <location>
        <begin position="377"/>
        <end position="398"/>
    </location>
</feature>
<gene>
    <name evidence="11" type="ORF">HH213_28605</name>
</gene>
<evidence type="ECO:0000256" key="6">
    <source>
        <dbReference type="ARBA" id="ARBA00023136"/>
    </source>
</evidence>
<accession>A0ABX6MH96</accession>
<dbReference type="PANTHER" id="PTHR30347:SF1">
    <property type="entry name" value="MECHANOSENSITIVE CHANNEL MSCK"/>
    <property type="match status" value="1"/>
</dbReference>
<keyword evidence="12" id="KW-1185">Reference proteome</keyword>